<dbReference type="OrthoDB" id="5869982at2759"/>
<evidence type="ECO:0000313" key="2">
    <source>
        <dbReference type="EMBL" id="CAG9530966.1"/>
    </source>
</evidence>
<dbReference type="AlphaFoldDB" id="A0A8J2LQ30"/>
<reference evidence="2" key="1">
    <citation type="submission" date="2021-09" db="EMBL/GenBank/DDBJ databases">
        <authorList>
            <consortium name="Pathogen Informatics"/>
        </authorList>
    </citation>
    <scope>NUCLEOTIDE SEQUENCE</scope>
</reference>
<feature type="signal peptide" evidence="1">
    <location>
        <begin position="1"/>
        <end position="18"/>
    </location>
</feature>
<keyword evidence="3" id="KW-1185">Reference proteome</keyword>
<organism evidence="2 3">
    <name type="scientific">Cercopithifilaria johnstoni</name>
    <dbReference type="NCBI Taxonomy" id="2874296"/>
    <lineage>
        <taxon>Eukaryota</taxon>
        <taxon>Metazoa</taxon>
        <taxon>Ecdysozoa</taxon>
        <taxon>Nematoda</taxon>
        <taxon>Chromadorea</taxon>
        <taxon>Rhabditida</taxon>
        <taxon>Spirurina</taxon>
        <taxon>Spiruromorpha</taxon>
        <taxon>Filarioidea</taxon>
        <taxon>Onchocercidae</taxon>
        <taxon>Cercopithifilaria</taxon>
    </lineage>
</organism>
<evidence type="ECO:0000256" key="1">
    <source>
        <dbReference type="SAM" id="SignalP"/>
    </source>
</evidence>
<dbReference type="EMBL" id="CAKAEH010000433">
    <property type="protein sequence ID" value="CAG9530966.1"/>
    <property type="molecule type" value="Genomic_DNA"/>
</dbReference>
<sequence>MFHLIFTIIVFASKQCNGQLGYGGNGYCSTCTLSNSGSILRGFGFGGGNYGSSSNTGNSDLTSQSLYSLPTNNAFIVPSNSYGYGTNGYGTGTGYGGAQTSNTANYGSPSTAGMTWNNAYSSIGNYGTRNGYINCYNNNCIPSSGYNVVPSASASIGTGYDISGNNALYNSYSSLPDTNYKTYSFPSAYSVYSNLGSLLNTGNSNSALETSYSLPATYTSYPTVYGSYDNQGSVNSPNNLNYFNYQRNRQITAADDASVMEKSSSSSTSISS</sequence>
<name>A0A8J2LQ30_9BILA</name>
<feature type="chain" id="PRO_5035292543" evidence="1">
    <location>
        <begin position="19"/>
        <end position="272"/>
    </location>
</feature>
<accession>A0A8J2LQ30</accession>
<keyword evidence="1" id="KW-0732">Signal</keyword>
<dbReference type="Proteomes" id="UP000746747">
    <property type="component" value="Unassembled WGS sequence"/>
</dbReference>
<comment type="caution">
    <text evidence="2">The sequence shown here is derived from an EMBL/GenBank/DDBJ whole genome shotgun (WGS) entry which is preliminary data.</text>
</comment>
<gene>
    <name evidence="2" type="ORF">CJOHNSTONI_LOCUS1404</name>
</gene>
<protein>
    <submittedName>
        <fullName evidence="2">Uncharacterized protein</fullName>
    </submittedName>
</protein>
<evidence type="ECO:0000313" key="3">
    <source>
        <dbReference type="Proteomes" id="UP000746747"/>
    </source>
</evidence>
<proteinExistence type="predicted"/>